<feature type="compositionally biased region" description="Polar residues" evidence="1">
    <location>
        <begin position="32"/>
        <end position="48"/>
    </location>
</feature>
<feature type="compositionally biased region" description="Basic and acidic residues" evidence="1">
    <location>
        <begin position="15"/>
        <end position="26"/>
    </location>
</feature>
<organism evidence="2 3">
    <name type="scientific">Favolaschia claudopus</name>
    <dbReference type="NCBI Taxonomy" id="2862362"/>
    <lineage>
        <taxon>Eukaryota</taxon>
        <taxon>Fungi</taxon>
        <taxon>Dikarya</taxon>
        <taxon>Basidiomycota</taxon>
        <taxon>Agaricomycotina</taxon>
        <taxon>Agaricomycetes</taxon>
        <taxon>Agaricomycetidae</taxon>
        <taxon>Agaricales</taxon>
        <taxon>Marasmiineae</taxon>
        <taxon>Mycenaceae</taxon>
        <taxon>Favolaschia</taxon>
    </lineage>
</organism>
<dbReference type="Gene3D" id="3.60.10.10">
    <property type="entry name" value="Endonuclease/exonuclease/phosphatase"/>
    <property type="match status" value="1"/>
</dbReference>
<dbReference type="InterPro" id="IPR036691">
    <property type="entry name" value="Endo/exonu/phosph_ase_sf"/>
</dbReference>
<evidence type="ECO:0000313" key="2">
    <source>
        <dbReference type="EMBL" id="KAK7013500.1"/>
    </source>
</evidence>
<feature type="compositionally biased region" description="Low complexity" evidence="1">
    <location>
        <begin position="192"/>
        <end position="203"/>
    </location>
</feature>
<dbReference type="AlphaFoldDB" id="A0AAW0ALM8"/>
<feature type="compositionally biased region" description="Basic and acidic residues" evidence="1">
    <location>
        <begin position="147"/>
        <end position="159"/>
    </location>
</feature>
<comment type="caution">
    <text evidence="2">The sequence shown here is derived from an EMBL/GenBank/DDBJ whole genome shotgun (WGS) entry which is preliminary data.</text>
</comment>
<feature type="compositionally biased region" description="Basic and acidic residues" evidence="1">
    <location>
        <begin position="396"/>
        <end position="405"/>
    </location>
</feature>
<protein>
    <submittedName>
        <fullName evidence="2">Uncharacterized protein</fullName>
    </submittedName>
</protein>
<evidence type="ECO:0000256" key="1">
    <source>
        <dbReference type="SAM" id="MobiDB-lite"/>
    </source>
</evidence>
<dbReference type="Proteomes" id="UP001362999">
    <property type="component" value="Unassembled WGS sequence"/>
</dbReference>
<reference evidence="2 3" key="1">
    <citation type="journal article" date="2024" name="J Genomics">
        <title>Draft genome sequencing and assembly of Favolaschia claudopus CIRM-BRFM 2984 isolated from oak limbs.</title>
        <authorList>
            <person name="Navarro D."/>
            <person name="Drula E."/>
            <person name="Chaduli D."/>
            <person name="Cazenave R."/>
            <person name="Ahrendt S."/>
            <person name="Wang J."/>
            <person name="Lipzen A."/>
            <person name="Daum C."/>
            <person name="Barry K."/>
            <person name="Grigoriev I.V."/>
            <person name="Favel A."/>
            <person name="Rosso M.N."/>
            <person name="Martin F."/>
        </authorList>
    </citation>
    <scope>NUCLEOTIDE SEQUENCE [LARGE SCALE GENOMIC DNA]</scope>
    <source>
        <strain evidence="2 3">CIRM-BRFM 2984</strain>
    </source>
</reference>
<feature type="compositionally biased region" description="Polar residues" evidence="1">
    <location>
        <begin position="121"/>
        <end position="131"/>
    </location>
</feature>
<feature type="compositionally biased region" description="Pro residues" evidence="1">
    <location>
        <begin position="178"/>
        <end position="191"/>
    </location>
</feature>
<dbReference type="EMBL" id="JAWWNJ010000059">
    <property type="protein sequence ID" value="KAK7013500.1"/>
    <property type="molecule type" value="Genomic_DNA"/>
</dbReference>
<dbReference type="SUPFAM" id="SSF56219">
    <property type="entry name" value="DNase I-like"/>
    <property type="match status" value="1"/>
</dbReference>
<proteinExistence type="predicted"/>
<feature type="region of interest" description="Disordered" evidence="1">
    <location>
        <begin position="385"/>
        <end position="405"/>
    </location>
</feature>
<sequence length="405" mass="44567">MNAASTAGGSGGPTADRHLHDERSRMEGGTTAVHSEGNSGRRLSTRDSVWNIPNDESTAGSSVQERIVVNAGELQAPHRLMSRDLVRMDEDTAGVQSAAGAVNQPVQGNTAEIADALQAHVRNNSPPTTADSPRRDWSHLPQENETEEARDARYARDWEAGLAELRPPPEPRVAARPAPEPPPMNERPPVQPRRANPGRLAAPPRRRRIRGKKTTKAAIKIGALNIRGTGDLNSTGENNKWLQMNRVMNENKLGITIVCEAHLDGERARSVEKIFARQMVLRYSRNPRTSNADGIAFILNKKLVETSHIKTTEIIPGRAFAFEVQQHNGELLSVLGVYAPNAPAENAEFWRKIQVYYETHNLPKPDLMGGDTNIVEDAIDRLPAHEDPEQAVEALDDLKRKATSD</sequence>
<keyword evidence="3" id="KW-1185">Reference proteome</keyword>
<feature type="compositionally biased region" description="Polar residues" evidence="1">
    <location>
        <begin position="54"/>
        <end position="64"/>
    </location>
</feature>
<feature type="region of interest" description="Disordered" evidence="1">
    <location>
        <begin position="96"/>
        <end position="203"/>
    </location>
</feature>
<evidence type="ECO:0000313" key="3">
    <source>
        <dbReference type="Proteomes" id="UP001362999"/>
    </source>
</evidence>
<name>A0AAW0ALM8_9AGAR</name>
<accession>A0AAW0ALM8</accession>
<feature type="region of interest" description="Disordered" evidence="1">
    <location>
        <begin position="1"/>
        <end position="66"/>
    </location>
</feature>
<gene>
    <name evidence="2" type="ORF">R3P38DRAFT_3206845</name>
</gene>